<dbReference type="SMART" id="SM00448">
    <property type="entry name" value="REC"/>
    <property type="match status" value="1"/>
</dbReference>
<dbReference type="PROSITE" id="PS50110">
    <property type="entry name" value="RESPONSE_REGULATORY"/>
    <property type="match status" value="1"/>
</dbReference>
<feature type="modified residue" description="4-aspartylphosphate" evidence="1">
    <location>
        <position position="57"/>
    </location>
</feature>
<dbReference type="Gene3D" id="3.40.50.2300">
    <property type="match status" value="1"/>
</dbReference>
<feature type="domain" description="Response regulatory" evidence="2">
    <location>
        <begin position="6"/>
        <end position="122"/>
    </location>
</feature>
<evidence type="ECO:0000256" key="1">
    <source>
        <dbReference type="PROSITE-ProRule" id="PRU00169"/>
    </source>
</evidence>
<dbReference type="GO" id="GO:0016887">
    <property type="term" value="F:ATP hydrolysis activity"/>
    <property type="evidence" value="ECO:0007669"/>
    <property type="project" value="TreeGrafter"/>
</dbReference>
<dbReference type="SUPFAM" id="SSF52540">
    <property type="entry name" value="P-loop containing nucleoside triphosphate hydrolases"/>
    <property type="match status" value="1"/>
</dbReference>
<dbReference type="EMBL" id="DVJQ01000048">
    <property type="protein sequence ID" value="HIS74484.1"/>
    <property type="molecule type" value="Genomic_DNA"/>
</dbReference>
<dbReference type="GO" id="GO:0000160">
    <property type="term" value="P:phosphorelay signal transduction system"/>
    <property type="evidence" value="ECO:0007669"/>
    <property type="project" value="InterPro"/>
</dbReference>
<dbReference type="GO" id="GO:0005829">
    <property type="term" value="C:cytosol"/>
    <property type="evidence" value="ECO:0007669"/>
    <property type="project" value="TreeGrafter"/>
</dbReference>
<dbReference type="InterPro" id="IPR027417">
    <property type="entry name" value="P-loop_NTPase"/>
</dbReference>
<organism evidence="3 4">
    <name type="scientific">Candidatus Galligastranaerophilus intestinavium</name>
    <dbReference type="NCBI Taxonomy" id="2840836"/>
    <lineage>
        <taxon>Bacteria</taxon>
        <taxon>Candidatus Galligastranaerophilus</taxon>
    </lineage>
</organism>
<gene>
    <name evidence="3" type="ORF">IAA86_05655</name>
</gene>
<protein>
    <submittedName>
        <fullName evidence="3">Response regulator</fullName>
    </submittedName>
</protein>
<evidence type="ECO:0000259" key="2">
    <source>
        <dbReference type="PROSITE" id="PS50110"/>
    </source>
</evidence>
<reference evidence="3" key="2">
    <citation type="journal article" date="2021" name="PeerJ">
        <title>Extensive microbial diversity within the chicken gut microbiome revealed by metagenomics and culture.</title>
        <authorList>
            <person name="Gilroy R."/>
            <person name="Ravi A."/>
            <person name="Getino M."/>
            <person name="Pursley I."/>
            <person name="Horton D.L."/>
            <person name="Alikhan N.F."/>
            <person name="Baker D."/>
            <person name="Gharbi K."/>
            <person name="Hall N."/>
            <person name="Watson M."/>
            <person name="Adriaenssens E.M."/>
            <person name="Foster-Nyarko E."/>
            <person name="Jarju S."/>
            <person name="Secka A."/>
            <person name="Antonio M."/>
            <person name="Oren A."/>
            <person name="Chaudhuri R.R."/>
            <person name="La Ragione R."/>
            <person name="Hildebrand F."/>
            <person name="Pallen M.J."/>
        </authorList>
    </citation>
    <scope>NUCLEOTIDE SEQUENCE</scope>
    <source>
        <strain evidence="3">CHK152-2871</strain>
    </source>
</reference>
<dbReference type="GO" id="GO:0009898">
    <property type="term" value="C:cytoplasmic side of plasma membrane"/>
    <property type="evidence" value="ECO:0007669"/>
    <property type="project" value="TreeGrafter"/>
</dbReference>
<name>A0A9D1JXH7_9BACT</name>
<dbReference type="CDD" id="cd17535">
    <property type="entry name" value="REC_NarL-like"/>
    <property type="match status" value="1"/>
</dbReference>
<dbReference type="SUPFAM" id="SSF52172">
    <property type="entry name" value="CheY-like"/>
    <property type="match status" value="1"/>
</dbReference>
<dbReference type="PANTHER" id="PTHR43384">
    <property type="entry name" value="SEPTUM SITE-DETERMINING PROTEIN MIND HOMOLOG, CHLOROPLASTIC-RELATED"/>
    <property type="match status" value="1"/>
</dbReference>
<dbReference type="Pfam" id="PF13614">
    <property type="entry name" value="AAA_31"/>
    <property type="match status" value="1"/>
</dbReference>
<dbReference type="GO" id="GO:0005524">
    <property type="term" value="F:ATP binding"/>
    <property type="evidence" value="ECO:0007669"/>
    <property type="project" value="TreeGrafter"/>
</dbReference>
<dbReference type="InterPro" id="IPR011006">
    <property type="entry name" value="CheY-like_superfamily"/>
</dbReference>
<dbReference type="PANTHER" id="PTHR43384:SF13">
    <property type="entry name" value="SLR0110 PROTEIN"/>
    <property type="match status" value="1"/>
</dbReference>
<sequence>MSIKIDTVIIESDPVSRELIRSYLGKVEDINIIGEFDDAINSYAQISELHPNLIIVDISQRTQLTLDIIVKISKNLRNAKIVVISYDMDSQTVIKALRAGAREYLVKPLIESDFIDSVEKIKDLILGNINDTTKCKVITTFSNKGGMGKTSIAANLAVEIANLTKEKVALVDLNFQMGDITTFLDLNPAFDTSYVVNNLERIDETFLLSTLEKYKDTSLYVLADPPDLEQAEVITSENITTLINVLRSVFSYVIIDTTSSFDGKTITALDNSDLILLIAVLNLPSVRNCQRCFDLFKRLGYQKDKIKLIVNRYMENDEIKIEDVEDVLGHSVYYKIPNNYFAIINAMNKGMPVSDLNHQSNIAKAFRELAALLSDNYTYSATKQTKQDERGFLGLFKKKEKK</sequence>
<dbReference type="Pfam" id="PF00072">
    <property type="entry name" value="Response_reg"/>
    <property type="match status" value="1"/>
</dbReference>
<comment type="caution">
    <text evidence="3">The sequence shown here is derived from an EMBL/GenBank/DDBJ whole genome shotgun (WGS) entry which is preliminary data.</text>
</comment>
<evidence type="ECO:0000313" key="4">
    <source>
        <dbReference type="Proteomes" id="UP000886865"/>
    </source>
</evidence>
<reference evidence="3" key="1">
    <citation type="submission" date="2020-10" db="EMBL/GenBank/DDBJ databases">
        <authorList>
            <person name="Gilroy R."/>
        </authorList>
    </citation>
    <scope>NUCLEOTIDE SEQUENCE</scope>
    <source>
        <strain evidence="3">CHK152-2871</strain>
    </source>
</reference>
<dbReference type="InterPro" id="IPR050625">
    <property type="entry name" value="ParA/MinD_ATPase"/>
</dbReference>
<accession>A0A9D1JXH7</accession>
<dbReference type="Gene3D" id="3.40.50.300">
    <property type="entry name" value="P-loop containing nucleotide triphosphate hydrolases"/>
    <property type="match status" value="1"/>
</dbReference>
<dbReference type="AlphaFoldDB" id="A0A9D1JXH7"/>
<dbReference type="InterPro" id="IPR001789">
    <property type="entry name" value="Sig_transdc_resp-reg_receiver"/>
</dbReference>
<keyword evidence="1" id="KW-0597">Phosphoprotein</keyword>
<dbReference type="InterPro" id="IPR058245">
    <property type="entry name" value="NreC/VraR/RcsB-like_REC"/>
</dbReference>
<dbReference type="InterPro" id="IPR025669">
    <property type="entry name" value="AAA_dom"/>
</dbReference>
<evidence type="ECO:0000313" key="3">
    <source>
        <dbReference type="EMBL" id="HIS74484.1"/>
    </source>
</evidence>
<dbReference type="Proteomes" id="UP000886865">
    <property type="component" value="Unassembled WGS sequence"/>
</dbReference>
<dbReference type="GO" id="GO:0051782">
    <property type="term" value="P:negative regulation of cell division"/>
    <property type="evidence" value="ECO:0007669"/>
    <property type="project" value="TreeGrafter"/>
</dbReference>
<proteinExistence type="predicted"/>